<dbReference type="EMBL" id="JACEIK010003193">
    <property type="protein sequence ID" value="MCD9640739.1"/>
    <property type="molecule type" value="Genomic_DNA"/>
</dbReference>
<sequence length="72" mass="8168">MEASSSAPKSGPTKRFGVKAVDPHGLTWFNSKKRAMYAPENWIDEGLLELEFLSIRKKIHELGDGYIFNELD</sequence>
<accession>A0ABS8V1L8</accession>
<proteinExistence type="predicted"/>
<dbReference type="Proteomes" id="UP000823775">
    <property type="component" value="Unassembled WGS sequence"/>
</dbReference>
<reference evidence="1 2" key="1">
    <citation type="journal article" date="2021" name="BMC Genomics">
        <title>Datura genome reveals duplications of psychoactive alkaloid biosynthetic genes and high mutation rate following tissue culture.</title>
        <authorList>
            <person name="Rajewski A."/>
            <person name="Carter-House D."/>
            <person name="Stajich J."/>
            <person name="Litt A."/>
        </authorList>
    </citation>
    <scope>NUCLEOTIDE SEQUENCE [LARGE SCALE GENOMIC DNA]</scope>
    <source>
        <strain evidence="1">AR-01</strain>
    </source>
</reference>
<organism evidence="1 2">
    <name type="scientific">Datura stramonium</name>
    <name type="common">Jimsonweed</name>
    <name type="synonym">Common thornapple</name>
    <dbReference type="NCBI Taxonomy" id="4076"/>
    <lineage>
        <taxon>Eukaryota</taxon>
        <taxon>Viridiplantae</taxon>
        <taxon>Streptophyta</taxon>
        <taxon>Embryophyta</taxon>
        <taxon>Tracheophyta</taxon>
        <taxon>Spermatophyta</taxon>
        <taxon>Magnoliopsida</taxon>
        <taxon>eudicotyledons</taxon>
        <taxon>Gunneridae</taxon>
        <taxon>Pentapetalae</taxon>
        <taxon>asterids</taxon>
        <taxon>lamiids</taxon>
        <taxon>Solanales</taxon>
        <taxon>Solanaceae</taxon>
        <taxon>Solanoideae</taxon>
        <taxon>Datureae</taxon>
        <taxon>Datura</taxon>
    </lineage>
</organism>
<feature type="non-terminal residue" evidence="1">
    <location>
        <position position="72"/>
    </location>
</feature>
<comment type="caution">
    <text evidence="1">The sequence shown here is derived from an EMBL/GenBank/DDBJ whole genome shotgun (WGS) entry which is preliminary data.</text>
</comment>
<name>A0ABS8V1L8_DATST</name>
<gene>
    <name evidence="1" type="ORF">HAX54_026266</name>
</gene>
<protein>
    <submittedName>
        <fullName evidence="1">Uncharacterized protein</fullName>
    </submittedName>
</protein>
<evidence type="ECO:0000313" key="1">
    <source>
        <dbReference type="EMBL" id="MCD9640739.1"/>
    </source>
</evidence>
<evidence type="ECO:0000313" key="2">
    <source>
        <dbReference type="Proteomes" id="UP000823775"/>
    </source>
</evidence>
<keyword evidence="2" id="KW-1185">Reference proteome</keyword>